<sequence length="533" mass="58964">MVPSLEDVACITGLRVDGEAVIGVTYADYTDLTQQLLGLEPFGQDDHERRMVGRVALLQSLGLADARQKADELLPAFVKRAAGFARATYGQDAEDTVRADRDLRRFLVFFFGKMLYAWGAALLAHTFADLSTGTGRETTVGRFAPFLQVWSYYYFPLGRATEVDPIAVPLARRWLPLVSTATYAFQLDVLRRHVRDFPALLVVWEPYADYGDADQPWVASGRGLFRRDIWVHCLNEIEPLRLRLAAHTLGLHQRDATDSTAYLQRYQEEYGLRDFMRPERDGRDTLIGQLEGQLVATTVQLAEARSALETLRAAQGVAVQVEAGGASSSRGPAVAVEVSSLREQLAAAAARAERAERDLAIRSEELESALARETLTVAELTEQRSQPAPTELPRDVAELRALLVLEQRDLERQQSQWEREREQLSQQAVEARAGQLVAERLLKASEERYCRGRERAREQGRASAYSESVLASSSQYERNVQDAVGAQRLTGSRAPMGPPPPPTTAADLGEAESSQQEPATPAEGGDESQTTPP</sequence>
<dbReference type="Proteomes" id="UP000652761">
    <property type="component" value="Unassembled WGS sequence"/>
</dbReference>
<reference evidence="5" key="1">
    <citation type="submission" date="2017-07" db="EMBL/GenBank/DDBJ databases">
        <title>Taro Niue Genome Assembly and Annotation.</title>
        <authorList>
            <person name="Atibalentja N."/>
            <person name="Keating K."/>
            <person name="Fields C.J."/>
        </authorList>
    </citation>
    <scope>NUCLEOTIDE SEQUENCE</scope>
    <source>
        <strain evidence="5">Niue_2</strain>
        <tissue evidence="5">Leaf</tissue>
    </source>
</reference>
<evidence type="ECO:0000259" key="4">
    <source>
        <dbReference type="Pfam" id="PF10536"/>
    </source>
</evidence>
<feature type="coiled-coil region" evidence="1">
    <location>
        <begin position="338"/>
        <end position="427"/>
    </location>
</feature>
<feature type="domain" description="Aminotransferase-like plant mobile" evidence="4">
    <location>
        <begin position="3"/>
        <end position="236"/>
    </location>
</feature>
<feature type="transmembrane region" description="Helical" evidence="3">
    <location>
        <begin position="106"/>
        <end position="128"/>
    </location>
</feature>
<dbReference type="EMBL" id="NMUH01008125">
    <property type="protein sequence ID" value="MQM18336.1"/>
    <property type="molecule type" value="Genomic_DNA"/>
</dbReference>
<dbReference type="InterPro" id="IPR019557">
    <property type="entry name" value="AminoTfrase-like_pln_mobile"/>
</dbReference>
<comment type="caution">
    <text evidence="5">The sequence shown here is derived from an EMBL/GenBank/DDBJ whole genome shotgun (WGS) entry which is preliminary data.</text>
</comment>
<evidence type="ECO:0000313" key="5">
    <source>
        <dbReference type="EMBL" id="MQM18336.1"/>
    </source>
</evidence>
<evidence type="ECO:0000256" key="3">
    <source>
        <dbReference type="SAM" id="Phobius"/>
    </source>
</evidence>
<dbReference type="Pfam" id="PF10536">
    <property type="entry name" value="PMD"/>
    <property type="match status" value="1"/>
</dbReference>
<keyword evidence="3" id="KW-0472">Membrane</keyword>
<evidence type="ECO:0000313" key="6">
    <source>
        <dbReference type="Proteomes" id="UP000652761"/>
    </source>
</evidence>
<protein>
    <recommendedName>
        <fullName evidence="4">Aminotransferase-like plant mobile domain-containing protein</fullName>
    </recommendedName>
</protein>
<keyword evidence="1" id="KW-0175">Coiled coil</keyword>
<keyword evidence="3" id="KW-1133">Transmembrane helix</keyword>
<gene>
    <name evidence="5" type="ORF">Taro_051325</name>
</gene>
<evidence type="ECO:0000256" key="1">
    <source>
        <dbReference type="SAM" id="Coils"/>
    </source>
</evidence>
<dbReference type="AlphaFoldDB" id="A0A843XG92"/>
<keyword evidence="3" id="KW-0812">Transmembrane</keyword>
<accession>A0A843XG92</accession>
<evidence type="ECO:0000256" key="2">
    <source>
        <dbReference type="SAM" id="MobiDB-lite"/>
    </source>
</evidence>
<feature type="region of interest" description="Disordered" evidence="2">
    <location>
        <begin position="453"/>
        <end position="533"/>
    </location>
</feature>
<keyword evidence="6" id="KW-1185">Reference proteome</keyword>
<feature type="compositionally biased region" description="Low complexity" evidence="2">
    <location>
        <begin position="461"/>
        <end position="474"/>
    </location>
</feature>
<dbReference type="OrthoDB" id="1001981at2759"/>
<proteinExistence type="predicted"/>
<dbReference type="PANTHER" id="PTHR46033">
    <property type="entry name" value="PROTEIN MAIN-LIKE 2"/>
    <property type="match status" value="1"/>
</dbReference>
<dbReference type="PANTHER" id="PTHR46033:SF8">
    <property type="entry name" value="PROTEIN MAINTENANCE OF MERISTEMS-LIKE"/>
    <property type="match status" value="1"/>
</dbReference>
<dbReference type="GO" id="GO:0010073">
    <property type="term" value="P:meristem maintenance"/>
    <property type="evidence" value="ECO:0007669"/>
    <property type="project" value="InterPro"/>
</dbReference>
<name>A0A843XG92_COLES</name>
<dbReference type="InterPro" id="IPR044824">
    <property type="entry name" value="MAIN-like"/>
</dbReference>
<organism evidence="5 6">
    <name type="scientific">Colocasia esculenta</name>
    <name type="common">Wild taro</name>
    <name type="synonym">Arum esculentum</name>
    <dbReference type="NCBI Taxonomy" id="4460"/>
    <lineage>
        <taxon>Eukaryota</taxon>
        <taxon>Viridiplantae</taxon>
        <taxon>Streptophyta</taxon>
        <taxon>Embryophyta</taxon>
        <taxon>Tracheophyta</taxon>
        <taxon>Spermatophyta</taxon>
        <taxon>Magnoliopsida</taxon>
        <taxon>Liliopsida</taxon>
        <taxon>Araceae</taxon>
        <taxon>Aroideae</taxon>
        <taxon>Colocasieae</taxon>
        <taxon>Colocasia</taxon>
    </lineage>
</organism>